<feature type="transmembrane region" description="Helical" evidence="2">
    <location>
        <begin position="196"/>
        <end position="217"/>
    </location>
</feature>
<feature type="compositionally biased region" description="Low complexity" evidence="1">
    <location>
        <begin position="58"/>
        <end position="132"/>
    </location>
</feature>
<accession>A0A8H7NVY1</accession>
<feature type="region of interest" description="Disordered" evidence="1">
    <location>
        <begin position="171"/>
        <end position="190"/>
    </location>
</feature>
<evidence type="ECO:0000256" key="3">
    <source>
        <dbReference type="SAM" id="SignalP"/>
    </source>
</evidence>
<proteinExistence type="predicted"/>
<keyword evidence="2" id="KW-1133">Transmembrane helix</keyword>
<keyword evidence="2" id="KW-0812">Transmembrane</keyword>
<dbReference type="AlphaFoldDB" id="A0A8H7NVY1"/>
<feature type="region of interest" description="Disordered" evidence="1">
    <location>
        <begin position="27"/>
        <end position="155"/>
    </location>
</feature>
<protein>
    <submittedName>
        <fullName evidence="4">Uncharacterized protein</fullName>
    </submittedName>
</protein>
<reference evidence="4" key="2">
    <citation type="journal article" name="Front. Microbiol.">
        <title>Degradative Capacity of Two Strains of Rhodonia placenta: From Phenotype to Genotype.</title>
        <authorList>
            <person name="Kolle M."/>
            <person name="Horta M.A.C."/>
            <person name="Nowrousian M."/>
            <person name="Ohm R.A."/>
            <person name="Benz J.P."/>
            <person name="Pilgard A."/>
        </authorList>
    </citation>
    <scope>NUCLEOTIDE SEQUENCE</scope>
    <source>
        <strain evidence="4">FPRL280</strain>
    </source>
</reference>
<comment type="caution">
    <text evidence="4">The sequence shown here is derived from an EMBL/GenBank/DDBJ whole genome shotgun (WGS) entry which is preliminary data.</text>
</comment>
<evidence type="ECO:0000313" key="4">
    <source>
        <dbReference type="EMBL" id="KAF9806766.1"/>
    </source>
</evidence>
<feature type="chain" id="PRO_5034354671" evidence="3">
    <location>
        <begin position="27"/>
        <end position="411"/>
    </location>
</feature>
<evidence type="ECO:0000313" key="5">
    <source>
        <dbReference type="Proteomes" id="UP000639403"/>
    </source>
</evidence>
<feature type="compositionally biased region" description="Low complexity" evidence="1">
    <location>
        <begin position="145"/>
        <end position="155"/>
    </location>
</feature>
<sequence>MLRSSALGRYLLLLALVSALVPLAAAHDSRPHHARSVARRDGITLFPPPPDTSTPANTKTDTSQSTQSSSSNSASSQSTHSSTAGADTSKSSNTATTSSGTSTTSSTASSTPPPSSQSTGSSTSTSTTSSQPSPTPPPSSTRAESSVLSTSVSTNSQGVAVTVIETVSASAPQSSQSSAGQGNNSNGSSSGISTGGIIGLSVAGGVLLLSVIAFAVFKFSRKRYLDEYDDGDGIKWPELNTHGDNPHALPTSRTGGAGFETSSEVNLTRPDSRAGSIAPSAAASAIDLYPAQHDPYAVPPLPHLNPNIVGVQPYRDDPSAGYYDPYSGPVPHTLEGEAIPMTQIGGRARSPMPGGPGMGMGGRASPAPGFAPPMGMGGRASPAPGLAPPMNMQRSVSPGPGGAYGPGGYGV</sequence>
<keyword evidence="3" id="KW-0732">Signal</keyword>
<feature type="signal peptide" evidence="3">
    <location>
        <begin position="1"/>
        <end position="26"/>
    </location>
</feature>
<evidence type="ECO:0000256" key="2">
    <source>
        <dbReference type="SAM" id="Phobius"/>
    </source>
</evidence>
<gene>
    <name evidence="4" type="ORF">IEO21_08545</name>
</gene>
<feature type="region of interest" description="Disordered" evidence="1">
    <location>
        <begin position="240"/>
        <end position="262"/>
    </location>
</feature>
<keyword evidence="2" id="KW-0472">Membrane</keyword>
<dbReference type="Proteomes" id="UP000639403">
    <property type="component" value="Unassembled WGS sequence"/>
</dbReference>
<name>A0A8H7NVY1_9APHY</name>
<feature type="compositionally biased region" description="Gly residues" evidence="1">
    <location>
        <begin position="399"/>
        <end position="411"/>
    </location>
</feature>
<reference evidence="4" key="1">
    <citation type="submission" date="2020-11" db="EMBL/GenBank/DDBJ databases">
        <authorList>
            <person name="Koelle M."/>
            <person name="Horta M.A.C."/>
            <person name="Nowrousian M."/>
            <person name="Ohm R.A."/>
            <person name="Benz P."/>
            <person name="Pilgard A."/>
        </authorList>
    </citation>
    <scope>NUCLEOTIDE SEQUENCE</scope>
    <source>
        <strain evidence="4">FPRL280</strain>
    </source>
</reference>
<dbReference type="EMBL" id="JADOXO010000313">
    <property type="protein sequence ID" value="KAF9806766.1"/>
    <property type="molecule type" value="Genomic_DNA"/>
</dbReference>
<feature type="region of interest" description="Disordered" evidence="1">
    <location>
        <begin position="352"/>
        <end position="411"/>
    </location>
</feature>
<feature type="compositionally biased region" description="Low complexity" evidence="1">
    <location>
        <begin position="363"/>
        <end position="374"/>
    </location>
</feature>
<organism evidence="4 5">
    <name type="scientific">Rhodonia placenta</name>
    <dbReference type="NCBI Taxonomy" id="104341"/>
    <lineage>
        <taxon>Eukaryota</taxon>
        <taxon>Fungi</taxon>
        <taxon>Dikarya</taxon>
        <taxon>Basidiomycota</taxon>
        <taxon>Agaricomycotina</taxon>
        <taxon>Agaricomycetes</taxon>
        <taxon>Polyporales</taxon>
        <taxon>Adustoporiaceae</taxon>
        <taxon>Rhodonia</taxon>
    </lineage>
</organism>
<evidence type="ECO:0000256" key="1">
    <source>
        <dbReference type="SAM" id="MobiDB-lite"/>
    </source>
</evidence>